<comment type="subunit">
    <text evidence="10">The complex is composed of six subunits: RnfA, RnfB, RnfC, RnfD, RnfE and RnfG.</text>
</comment>
<reference evidence="11 12" key="1">
    <citation type="submission" date="2016-10" db="EMBL/GenBank/DDBJ databases">
        <authorList>
            <person name="de Groot N.N."/>
        </authorList>
    </citation>
    <scope>NUCLEOTIDE SEQUENCE [LARGE SCALE GENOMIC DNA]</scope>
    <source>
        <strain evidence="11 12">DSM 5522</strain>
    </source>
</reference>
<feature type="transmembrane region" description="Helical" evidence="10">
    <location>
        <begin position="285"/>
        <end position="304"/>
    </location>
</feature>
<feature type="modified residue" description="FMN phosphoryl threonine" evidence="10">
    <location>
        <position position="158"/>
    </location>
</feature>
<dbReference type="Pfam" id="PF03116">
    <property type="entry name" value="NQR2_RnfD_RnfE"/>
    <property type="match status" value="1"/>
</dbReference>
<keyword evidence="12" id="KW-1185">Reference proteome</keyword>
<dbReference type="SMR" id="A0A1I1A4R0"/>
<dbReference type="InterPro" id="IPR011303">
    <property type="entry name" value="RnfD_bac"/>
</dbReference>
<feature type="transmembrane region" description="Helical" evidence="10">
    <location>
        <begin position="171"/>
        <end position="199"/>
    </location>
</feature>
<evidence type="ECO:0000256" key="10">
    <source>
        <dbReference type="HAMAP-Rule" id="MF_00462"/>
    </source>
</evidence>
<feature type="transmembrane region" description="Helical" evidence="10">
    <location>
        <begin position="75"/>
        <end position="94"/>
    </location>
</feature>
<keyword evidence="7 10" id="KW-0249">Electron transport</keyword>
<dbReference type="EMBL" id="FOJY01000021">
    <property type="protein sequence ID" value="SFB32907.1"/>
    <property type="molecule type" value="Genomic_DNA"/>
</dbReference>
<organism evidence="11 12">
    <name type="scientific">Acetitomaculum ruminis DSM 5522</name>
    <dbReference type="NCBI Taxonomy" id="1120918"/>
    <lineage>
        <taxon>Bacteria</taxon>
        <taxon>Bacillati</taxon>
        <taxon>Bacillota</taxon>
        <taxon>Clostridia</taxon>
        <taxon>Lachnospirales</taxon>
        <taxon>Lachnospiraceae</taxon>
        <taxon>Acetitomaculum</taxon>
    </lineage>
</organism>
<protein>
    <recommendedName>
        <fullName evidence="10">Ion-translocating oxidoreductase complex subunit D</fullName>
        <ecNumber evidence="10">7.-.-.-</ecNumber>
    </recommendedName>
    <alternativeName>
        <fullName evidence="10">Rnf electron transport complex subunit D</fullName>
    </alternativeName>
</protein>
<keyword evidence="6 10" id="KW-1278">Translocase</keyword>
<keyword evidence="10" id="KW-1003">Cell membrane</keyword>
<dbReference type="RefSeq" id="WP_092874177.1">
    <property type="nucleotide sequence ID" value="NZ_FOJY01000021.1"/>
</dbReference>
<evidence type="ECO:0000256" key="7">
    <source>
        <dbReference type="ARBA" id="ARBA00022982"/>
    </source>
</evidence>
<keyword evidence="2 10" id="KW-0597">Phosphoprotein</keyword>
<dbReference type="NCBIfam" id="TIGR01946">
    <property type="entry name" value="rnfD"/>
    <property type="match status" value="1"/>
</dbReference>
<keyword evidence="3 10" id="KW-0285">Flavoprotein</keyword>
<comment type="cofactor">
    <cofactor evidence="10">
        <name>FMN</name>
        <dbReference type="ChEBI" id="CHEBI:58210"/>
    </cofactor>
</comment>
<dbReference type="GO" id="GO:0055085">
    <property type="term" value="P:transmembrane transport"/>
    <property type="evidence" value="ECO:0007669"/>
    <property type="project" value="InterPro"/>
</dbReference>
<feature type="transmembrane region" description="Helical" evidence="10">
    <location>
        <begin position="130"/>
        <end position="151"/>
    </location>
</feature>
<comment type="function">
    <text evidence="10">Part of a membrane-bound complex that couples electron transfer with translocation of ions across the membrane.</text>
</comment>
<accession>A0A1I1A4R0</accession>
<keyword evidence="8 10" id="KW-1133">Transmembrane helix</keyword>
<dbReference type="OrthoDB" id="9776359at2"/>
<dbReference type="PANTHER" id="PTHR30578">
    <property type="entry name" value="ELECTRON TRANSPORT COMPLEX PROTEIN RNFD"/>
    <property type="match status" value="1"/>
</dbReference>
<comment type="similarity">
    <text evidence="10">Belongs to the NqrB/RnfD family.</text>
</comment>
<feature type="transmembrane region" description="Helical" evidence="10">
    <location>
        <begin position="46"/>
        <end position="68"/>
    </location>
</feature>
<dbReference type="HAMAP" id="MF_00462">
    <property type="entry name" value="RsxD_RnfD"/>
    <property type="match status" value="1"/>
</dbReference>
<comment type="subcellular location">
    <subcellularLocation>
        <location evidence="10">Cell membrane</location>
        <topology evidence="10">Multi-pass membrane protein</topology>
    </subcellularLocation>
</comment>
<evidence type="ECO:0000256" key="8">
    <source>
        <dbReference type="ARBA" id="ARBA00022989"/>
    </source>
</evidence>
<feature type="transmembrane region" description="Helical" evidence="10">
    <location>
        <begin position="206"/>
        <end position="224"/>
    </location>
</feature>
<evidence type="ECO:0000313" key="11">
    <source>
        <dbReference type="EMBL" id="SFB32907.1"/>
    </source>
</evidence>
<name>A0A1I1A4R0_9FIRM</name>
<proteinExistence type="inferred from homology"/>
<dbReference type="EC" id="7.-.-.-" evidence="10"/>
<evidence type="ECO:0000256" key="2">
    <source>
        <dbReference type="ARBA" id="ARBA00022553"/>
    </source>
</evidence>
<feature type="transmembrane region" description="Helical" evidence="10">
    <location>
        <begin position="21"/>
        <end position="40"/>
    </location>
</feature>
<sequence>MDKMLNVSSAPHVRSKDSTTSIMRDVLIALAPATLFGLYNNYRYGLLVNAIILLIVCIGVCVLSEYVWQKAMKKPITIADLSAAVTGLIIFVNLPAGLPWWIAAIGSVFSIIVVKQLYGGLGQNFMNPALGARCFMMLSFTAYMTSFPAEIDAVSTATPLTAMRAGDSVDLLRMFIGTTSGTIGETSVIAVLLGGAYLLARKVISIRIPGTYILTFAIFIFLFGGFDVNYTLEMLCGGGLVIGAFFMATDYVTSPITKSGQLIYGVCLGVLTGIFRLWGGSAEGVSYAIIICNLFIPIIERFTIPNAFGVEKEAK</sequence>
<dbReference type="STRING" id="1120918.SAMN05216249_12124"/>
<dbReference type="GO" id="GO:0022900">
    <property type="term" value="P:electron transport chain"/>
    <property type="evidence" value="ECO:0007669"/>
    <property type="project" value="UniProtKB-UniRule"/>
</dbReference>
<evidence type="ECO:0000256" key="3">
    <source>
        <dbReference type="ARBA" id="ARBA00022630"/>
    </source>
</evidence>
<feature type="transmembrane region" description="Helical" evidence="10">
    <location>
        <begin position="261"/>
        <end position="279"/>
    </location>
</feature>
<dbReference type="Proteomes" id="UP000198838">
    <property type="component" value="Unassembled WGS sequence"/>
</dbReference>
<evidence type="ECO:0000256" key="9">
    <source>
        <dbReference type="ARBA" id="ARBA00023136"/>
    </source>
</evidence>
<keyword evidence="4 10" id="KW-0288">FMN</keyword>
<evidence type="ECO:0000256" key="1">
    <source>
        <dbReference type="ARBA" id="ARBA00022448"/>
    </source>
</evidence>
<gene>
    <name evidence="10" type="primary">rnfD</name>
    <name evidence="11" type="ORF">SAMN05216249_12124</name>
</gene>
<feature type="transmembrane region" description="Helical" evidence="10">
    <location>
        <begin position="230"/>
        <end position="249"/>
    </location>
</feature>
<evidence type="ECO:0000256" key="5">
    <source>
        <dbReference type="ARBA" id="ARBA00022692"/>
    </source>
</evidence>
<dbReference type="InterPro" id="IPR004338">
    <property type="entry name" value="NqrB/RnfD"/>
</dbReference>
<keyword evidence="1 10" id="KW-0813">Transport</keyword>
<evidence type="ECO:0000256" key="6">
    <source>
        <dbReference type="ARBA" id="ARBA00022967"/>
    </source>
</evidence>
<dbReference type="PANTHER" id="PTHR30578:SF0">
    <property type="entry name" value="ION-TRANSLOCATING OXIDOREDUCTASE COMPLEX SUBUNIT D"/>
    <property type="match status" value="1"/>
</dbReference>
<evidence type="ECO:0000256" key="4">
    <source>
        <dbReference type="ARBA" id="ARBA00022643"/>
    </source>
</evidence>
<evidence type="ECO:0000313" key="12">
    <source>
        <dbReference type="Proteomes" id="UP000198838"/>
    </source>
</evidence>
<keyword evidence="9 10" id="KW-0472">Membrane</keyword>
<keyword evidence="5 10" id="KW-0812">Transmembrane</keyword>
<dbReference type="GO" id="GO:0005886">
    <property type="term" value="C:plasma membrane"/>
    <property type="evidence" value="ECO:0007669"/>
    <property type="project" value="UniProtKB-SubCell"/>
</dbReference>
<dbReference type="AlphaFoldDB" id="A0A1I1A4R0"/>